<dbReference type="PRINTS" id="PR00455">
    <property type="entry name" value="HTHTETR"/>
</dbReference>
<dbReference type="InterPro" id="IPR009057">
    <property type="entry name" value="Homeodomain-like_sf"/>
</dbReference>
<dbReference type="Gene3D" id="1.10.357.10">
    <property type="entry name" value="Tetracycline Repressor, domain 2"/>
    <property type="match status" value="1"/>
</dbReference>
<dbReference type="Gene3D" id="1.10.10.60">
    <property type="entry name" value="Homeodomain-like"/>
    <property type="match status" value="1"/>
</dbReference>
<dbReference type="EMBL" id="FNEM01000017">
    <property type="protein sequence ID" value="SDK00170.1"/>
    <property type="molecule type" value="Genomic_DNA"/>
</dbReference>
<evidence type="ECO:0000256" key="2">
    <source>
        <dbReference type="PROSITE-ProRule" id="PRU00335"/>
    </source>
</evidence>
<protein>
    <submittedName>
        <fullName evidence="4">DNA-binding transcriptional regulator, AcrR family</fullName>
    </submittedName>
</protein>
<evidence type="ECO:0000313" key="4">
    <source>
        <dbReference type="EMBL" id="SDK00170.1"/>
    </source>
</evidence>
<dbReference type="SUPFAM" id="SSF46689">
    <property type="entry name" value="Homeodomain-like"/>
    <property type="match status" value="1"/>
</dbReference>
<dbReference type="Pfam" id="PF14246">
    <property type="entry name" value="TetR_C_7"/>
    <property type="match status" value="1"/>
</dbReference>
<dbReference type="InterPro" id="IPR039536">
    <property type="entry name" value="TetR_C_Proteobacteria"/>
</dbReference>
<feature type="DNA-binding region" description="H-T-H motif" evidence="2">
    <location>
        <begin position="29"/>
        <end position="48"/>
    </location>
</feature>
<dbReference type="SUPFAM" id="SSF48498">
    <property type="entry name" value="Tetracyclin repressor-like, C-terminal domain"/>
    <property type="match status" value="1"/>
</dbReference>
<gene>
    <name evidence="4" type="ORF">SAMN04488540_11728</name>
</gene>
<reference evidence="5" key="1">
    <citation type="submission" date="2016-10" db="EMBL/GenBank/DDBJ databases">
        <authorList>
            <person name="Varghese N."/>
            <person name="Submissions S."/>
        </authorList>
    </citation>
    <scope>NUCLEOTIDE SEQUENCE [LARGE SCALE GENOMIC DNA]</scope>
    <source>
        <strain evidence="5">DSM 23317</strain>
    </source>
</reference>
<dbReference type="GO" id="GO:0000976">
    <property type="term" value="F:transcription cis-regulatory region binding"/>
    <property type="evidence" value="ECO:0007669"/>
    <property type="project" value="TreeGrafter"/>
</dbReference>
<dbReference type="GO" id="GO:0003700">
    <property type="term" value="F:DNA-binding transcription factor activity"/>
    <property type="evidence" value="ECO:0007669"/>
    <property type="project" value="TreeGrafter"/>
</dbReference>
<dbReference type="InterPro" id="IPR036271">
    <property type="entry name" value="Tet_transcr_reg_TetR-rel_C_sf"/>
</dbReference>
<name>A0A1G8YDN8_9GAMM</name>
<dbReference type="InterPro" id="IPR001647">
    <property type="entry name" value="HTH_TetR"/>
</dbReference>
<dbReference type="Proteomes" id="UP000199527">
    <property type="component" value="Unassembled WGS sequence"/>
</dbReference>
<dbReference type="PROSITE" id="PS50977">
    <property type="entry name" value="HTH_TETR_2"/>
    <property type="match status" value="1"/>
</dbReference>
<sequence>MRPSSLKKKQNYLDVATELFLEQGFDATGLDQLIERCGGSKLTLYNYFGDKRGLLKEVVTRLTGELQTMLALDSDRNHSTEQQLQHFCRSYTAFVYHPKTMGLFRLMIAQSKQDSELIEYFLDRGPRRALAILEQLLVQLVADGQLQLTDPHNSAEQLLGALRGSRYFEALLTPQPSDSAQLQRYADRVVDTFLRSCH</sequence>
<proteinExistence type="predicted"/>
<dbReference type="Pfam" id="PF00440">
    <property type="entry name" value="TetR_N"/>
    <property type="match status" value="1"/>
</dbReference>
<dbReference type="AlphaFoldDB" id="A0A1G8YDN8"/>
<dbReference type="OrthoDB" id="270177at2"/>
<organism evidence="4 5">
    <name type="scientific">Ferrimonas sediminum</name>
    <dbReference type="NCBI Taxonomy" id="718193"/>
    <lineage>
        <taxon>Bacteria</taxon>
        <taxon>Pseudomonadati</taxon>
        <taxon>Pseudomonadota</taxon>
        <taxon>Gammaproteobacteria</taxon>
        <taxon>Alteromonadales</taxon>
        <taxon>Ferrimonadaceae</taxon>
        <taxon>Ferrimonas</taxon>
    </lineage>
</organism>
<feature type="domain" description="HTH tetR-type" evidence="3">
    <location>
        <begin position="6"/>
        <end position="66"/>
    </location>
</feature>
<evidence type="ECO:0000256" key="1">
    <source>
        <dbReference type="ARBA" id="ARBA00023125"/>
    </source>
</evidence>
<keyword evidence="1 2" id="KW-0238">DNA-binding</keyword>
<keyword evidence="5" id="KW-1185">Reference proteome</keyword>
<dbReference type="InterPro" id="IPR050109">
    <property type="entry name" value="HTH-type_TetR-like_transc_reg"/>
</dbReference>
<evidence type="ECO:0000313" key="5">
    <source>
        <dbReference type="Proteomes" id="UP000199527"/>
    </source>
</evidence>
<accession>A0A1G8YDN8</accession>
<dbReference type="RefSeq" id="WP_090367289.1">
    <property type="nucleotide sequence ID" value="NZ_FNEM01000017.1"/>
</dbReference>
<dbReference type="PANTHER" id="PTHR30055">
    <property type="entry name" value="HTH-TYPE TRANSCRIPTIONAL REGULATOR RUTR"/>
    <property type="match status" value="1"/>
</dbReference>
<dbReference type="PANTHER" id="PTHR30055:SF146">
    <property type="entry name" value="HTH-TYPE TRANSCRIPTIONAL DUAL REGULATOR CECR"/>
    <property type="match status" value="1"/>
</dbReference>
<evidence type="ECO:0000259" key="3">
    <source>
        <dbReference type="PROSITE" id="PS50977"/>
    </source>
</evidence>